<dbReference type="GO" id="GO:0005634">
    <property type="term" value="C:nucleus"/>
    <property type="evidence" value="ECO:0007669"/>
    <property type="project" value="TreeGrafter"/>
</dbReference>
<dbReference type="Pfam" id="PF00013">
    <property type="entry name" value="KH_1"/>
    <property type="match status" value="2"/>
</dbReference>
<dbReference type="InterPro" id="IPR041560">
    <property type="entry name" value="Tudor_FRM1"/>
</dbReference>
<dbReference type="InterPro" id="IPR040472">
    <property type="entry name" value="FMRP_KH0"/>
</dbReference>
<feature type="region of interest" description="Disordered" evidence="7">
    <location>
        <begin position="318"/>
        <end position="423"/>
    </location>
</feature>
<dbReference type="PANTHER" id="PTHR10603">
    <property type="entry name" value="FRAGILE X MENTAL RETARDATION SYNDROME-RELATED PROTEIN"/>
    <property type="match status" value="1"/>
</dbReference>
<protein>
    <submittedName>
        <fullName evidence="9">Fragile X mental retardation syndrome-related protein 1</fullName>
    </submittedName>
</protein>
<evidence type="ECO:0000256" key="2">
    <source>
        <dbReference type="ARBA" id="ARBA00006633"/>
    </source>
</evidence>
<keyword evidence="3" id="KW-0963">Cytoplasm</keyword>
<evidence type="ECO:0000256" key="3">
    <source>
        <dbReference type="ARBA" id="ARBA00022490"/>
    </source>
</evidence>
<reference evidence="9" key="1">
    <citation type="journal article" date="2019" name="Gigascience">
        <title>High-coverage genomes to elucidate the evolution of penguins.</title>
        <authorList>
            <person name="Pan H."/>
            <person name="Cole T.L."/>
            <person name="Bi X."/>
            <person name="Fang M."/>
            <person name="Zhou C."/>
            <person name="Yang Z."/>
            <person name="Ksepka D.T."/>
            <person name="Hart T."/>
            <person name="Bouzat J.L."/>
            <person name="Argilla L.S."/>
            <person name="Bertelsen M.F."/>
            <person name="Boersma P.D."/>
            <person name="Bost C.A."/>
            <person name="Cherel Y."/>
            <person name="Dann P."/>
            <person name="Fiddaman S.R."/>
            <person name="Howard P."/>
            <person name="Labuschagne K."/>
            <person name="Mattern T."/>
            <person name="Miller G."/>
            <person name="Parker P."/>
            <person name="Phillips R.A."/>
            <person name="Quillfeldt P."/>
            <person name="Ryan P.G."/>
            <person name="Taylor H."/>
            <person name="Thompson D.R."/>
            <person name="Young M.J."/>
            <person name="Ellegaard M.R."/>
            <person name="Gilbert M.T.P."/>
            <person name="Sinding M.S."/>
            <person name="Pacheco G."/>
            <person name="Shepherd L.D."/>
            <person name="Tennyson A.J.D."/>
            <person name="Grosser S."/>
            <person name="Kay E."/>
            <person name="Nupen L.J."/>
            <person name="Ellenberg U."/>
            <person name="Houston D.M."/>
            <person name="Reeve A.H."/>
            <person name="Johnson K."/>
            <person name="Masello J.F."/>
            <person name="Stracke T."/>
            <person name="McKinlay B."/>
            <person name="Borboroglu P.G."/>
            <person name="Zhang D.X."/>
            <person name="Zhang G."/>
        </authorList>
    </citation>
    <scope>NUCLEOTIDE SEQUENCE</scope>
    <source>
        <strain evidence="9">KP FORT 001</strain>
    </source>
</reference>
<dbReference type="GO" id="GO:0048513">
    <property type="term" value="P:animal organ development"/>
    <property type="evidence" value="ECO:0007669"/>
    <property type="project" value="TreeGrafter"/>
</dbReference>
<dbReference type="Pfam" id="PF12235">
    <property type="entry name" value="FXMRP1_C_core"/>
    <property type="match status" value="1"/>
</dbReference>
<dbReference type="InterPro" id="IPR004087">
    <property type="entry name" value="KH_dom"/>
</dbReference>
<evidence type="ECO:0000256" key="7">
    <source>
        <dbReference type="SAM" id="MobiDB-lite"/>
    </source>
</evidence>
<keyword evidence="10" id="KW-1185">Reference proteome</keyword>
<comment type="caution">
    <text evidence="9">The sequence shown here is derived from an EMBL/GenBank/DDBJ whole genome shotgun (WGS) entry which is preliminary data.</text>
</comment>
<evidence type="ECO:0000256" key="6">
    <source>
        <dbReference type="PROSITE-ProRule" id="PRU00117"/>
    </source>
</evidence>
<proteinExistence type="inferred from homology"/>
<comment type="subcellular location">
    <subcellularLocation>
        <location evidence="1">Cytoplasm</location>
        <location evidence="1">Cytoplasmic ribonucleoprotein granule</location>
    </subcellularLocation>
</comment>
<dbReference type="SMART" id="SM00322">
    <property type="entry name" value="KH"/>
    <property type="match status" value="2"/>
</dbReference>
<dbReference type="GO" id="GO:0043488">
    <property type="term" value="P:regulation of mRNA stability"/>
    <property type="evidence" value="ECO:0007669"/>
    <property type="project" value="TreeGrafter"/>
</dbReference>
<dbReference type="InterPro" id="IPR040148">
    <property type="entry name" value="FMR1"/>
</dbReference>
<evidence type="ECO:0000256" key="1">
    <source>
        <dbReference type="ARBA" id="ARBA00004331"/>
    </source>
</evidence>
<evidence type="ECO:0000313" key="9">
    <source>
        <dbReference type="EMBL" id="KAF1652339.1"/>
    </source>
</evidence>
<feature type="compositionally biased region" description="Polar residues" evidence="7">
    <location>
        <begin position="359"/>
        <end position="373"/>
    </location>
</feature>
<dbReference type="AlphaFoldDB" id="A0A8J4P066"/>
<dbReference type="InterPro" id="IPR036612">
    <property type="entry name" value="KH_dom_type_1_sf"/>
</dbReference>
<keyword evidence="5 6" id="KW-0694">RNA-binding</keyword>
<comment type="similarity">
    <text evidence="2">Belongs to the FMR1 family.</text>
</comment>
<dbReference type="SUPFAM" id="SSF54791">
    <property type="entry name" value="Eukaryotic type KH-domain (KH-domain type I)"/>
    <property type="match status" value="2"/>
</dbReference>
<dbReference type="FunFam" id="3.30.1370.10:FF:000004">
    <property type="entry name" value="Fragile X mental retardation 1, isoform CRA_e"/>
    <property type="match status" value="1"/>
</dbReference>
<dbReference type="GO" id="GO:0048170">
    <property type="term" value="P:positive regulation of long-term neuronal synaptic plasticity"/>
    <property type="evidence" value="ECO:0007669"/>
    <property type="project" value="TreeGrafter"/>
</dbReference>
<dbReference type="CDD" id="cd22504">
    <property type="entry name" value="KH_I_FXR1_rpt1"/>
    <property type="match status" value="1"/>
</dbReference>
<keyword evidence="4" id="KW-0677">Repeat</keyword>
<dbReference type="InterPro" id="IPR022034">
    <property type="entry name" value="FMR1-like_C_core"/>
</dbReference>
<dbReference type="FunFam" id="3.30.1370.10:FF:000017">
    <property type="entry name" value="Fragile X mental retardation syndrome-related protein 1"/>
    <property type="match status" value="1"/>
</dbReference>
<feature type="domain" description="Agenet-like" evidence="8">
    <location>
        <begin position="1"/>
        <end position="25"/>
    </location>
</feature>
<sequence length="423" mass="47596">FYVIEYAACDATYNEIVTYERLRPVNQNKTVKKNTFFKCAVDVPEDLRDACANENAHKDFKKAVGACRIFYHAETAQLIILSASEATVKRVNILSDMHLRSIRTKLMLMSRNEEATKHLECTKQLAAAFHEEFVVREDLMGLAIGTHGSNIQQARKVPGVTAIELEEDTGTFRIYGETADAVKKARSYLEFVEDFIQVPRNLVGKVIGKNGKVIQEIVDKSGVVRVRIEGDNENKLPREDVSTLLFLPMIRFLFSKSVMLNLLIKVGMVPFVFVGTKESIGNVQVLLEYHIAYLKEVEQLRLERLQIDEQLRQIGMGFRPSSARVPEKEKGYTTDESTLSSVQGSRSYSGRGRGRRGPNYTSGTNSELSNPSETESERKDELSDWSLAGEDDRESRHQRDNRRRPGGRGRSVSGGRGRGGPRG</sequence>
<dbReference type="Pfam" id="PF17904">
    <property type="entry name" value="KH_9"/>
    <property type="match status" value="1"/>
</dbReference>
<accession>A0A8J4P066</accession>
<dbReference type="PROSITE" id="PS51641">
    <property type="entry name" value="AGENET_LIKE"/>
    <property type="match status" value="1"/>
</dbReference>
<dbReference type="PROSITE" id="PS50084">
    <property type="entry name" value="KH_TYPE_1"/>
    <property type="match status" value="2"/>
</dbReference>
<dbReference type="GO" id="GO:0003730">
    <property type="term" value="F:mRNA 3'-UTR binding"/>
    <property type="evidence" value="ECO:0007669"/>
    <property type="project" value="TreeGrafter"/>
</dbReference>
<dbReference type="GO" id="GO:0051028">
    <property type="term" value="P:mRNA transport"/>
    <property type="evidence" value="ECO:0007669"/>
    <property type="project" value="TreeGrafter"/>
</dbReference>
<dbReference type="CDD" id="cd22507">
    <property type="entry name" value="KH_I_FXR1_rpt2"/>
    <property type="match status" value="1"/>
</dbReference>
<evidence type="ECO:0000313" key="10">
    <source>
        <dbReference type="Proteomes" id="UP000751161"/>
    </source>
</evidence>
<feature type="non-terminal residue" evidence="9">
    <location>
        <position position="1"/>
    </location>
</feature>
<dbReference type="Gene3D" id="3.30.1370.10">
    <property type="entry name" value="K Homology domain, type 1"/>
    <property type="match status" value="2"/>
</dbReference>
<dbReference type="GO" id="GO:0010494">
    <property type="term" value="C:cytoplasmic stress granule"/>
    <property type="evidence" value="ECO:0007669"/>
    <property type="project" value="TreeGrafter"/>
</dbReference>
<dbReference type="InterPro" id="IPR047495">
    <property type="entry name" value="KH_I_FXR1_rpt2"/>
</dbReference>
<evidence type="ECO:0000256" key="5">
    <source>
        <dbReference type="ARBA" id="ARBA00022884"/>
    </source>
</evidence>
<name>A0A8J4P066_APTPA</name>
<gene>
    <name evidence="9" type="primary">Fxr1</name>
    <name evidence="9" type="ORF">FQA23_0002531</name>
</gene>
<evidence type="ECO:0000256" key="4">
    <source>
        <dbReference type="ARBA" id="ARBA00022737"/>
    </source>
</evidence>
<evidence type="ECO:0000259" key="8">
    <source>
        <dbReference type="PROSITE" id="PS51641"/>
    </source>
</evidence>
<dbReference type="GO" id="GO:0098793">
    <property type="term" value="C:presynapse"/>
    <property type="evidence" value="ECO:0007669"/>
    <property type="project" value="GOC"/>
</dbReference>
<dbReference type="EMBL" id="VULM01013546">
    <property type="protein sequence ID" value="KAF1652339.1"/>
    <property type="molecule type" value="Genomic_DNA"/>
</dbReference>
<dbReference type="InterPro" id="IPR047494">
    <property type="entry name" value="KH_I_FXR1_rpt1"/>
</dbReference>
<dbReference type="GO" id="GO:0045727">
    <property type="term" value="P:positive regulation of translation"/>
    <property type="evidence" value="ECO:0007669"/>
    <property type="project" value="TreeGrafter"/>
</dbReference>
<feature type="compositionally biased region" description="Gly residues" evidence="7">
    <location>
        <begin position="408"/>
        <end position="423"/>
    </location>
</feature>
<dbReference type="GO" id="GO:0043005">
    <property type="term" value="C:neuron projection"/>
    <property type="evidence" value="ECO:0007669"/>
    <property type="project" value="TreeGrafter"/>
</dbReference>
<dbReference type="GO" id="GO:0099577">
    <property type="term" value="P:regulation of translation at presynapse, modulating synaptic transmission"/>
    <property type="evidence" value="ECO:0007669"/>
    <property type="project" value="TreeGrafter"/>
</dbReference>
<organism evidence="9 10">
    <name type="scientific">Aptenodytes patagonicus</name>
    <name type="common">King penguin</name>
    <dbReference type="NCBI Taxonomy" id="9234"/>
    <lineage>
        <taxon>Eukaryota</taxon>
        <taxon>Metazoa</taxon>
        <taxon>Chordata</taxon>
        <taxon>Craniata</taxon>
        <taxon>Vertebrata</taxon>
        <taxon>Euteleostomi</taxon>
        <taxon>Archelosauria</taxon>
        <taxon>Archosauria</taxon>
        <taxon>Dinosauria</taxon>
        <taxon>Saurischia</taxon>
        <taxon>Theropoda</taxon>
        <taxon>Coelurosauria</taxon>
        <taxon>Aves</taxon>
        <taxon>Neognathae</taxon>
        <taxon>Neoaves</taxon>
        <taxon>Aequornithes</taxon>
        <taxon>Sphenisciformes</taxon>
        <taxon>Spheniscidae</taxon>
        <taxon>Aptenodytes</taxon>
    </lineage>
</organism>
<feature type="compositionally biased region" description="Low complexity" evidence="7">
    <location>
        <begin position="340"/>
        <end position="350"/>
    </location>
</feature>
<feature type="non-terminal residue" evidence="9">
    <location>
        <position position="423"/>
    </location>
</feature>
<dbReference type="GO" id="GO:0045182">
    <property type="term" value="F:translation regulator activity"/>
    <property type="evidence" value="ECO:0007669"/>
    <property type="project" value="TreeGrafter"/>
</dbReference>
<dbReference type="Proteomes" id="UP000751161">
    <property type="component" value="Unassembled WGS sequence"/>
</dbReference>
<dbReference type="InterPro" id="IPR004088">
    <property type="entry name" value="KH_dom_type_1"/>
</dbReference>
<dbReference type="Gene3D" id="2.30.30.140">
    <property type="match status" value="1"/>
</dbReference>
<dbReference type="PANTHER" id="PTHR10603:SF6">
    <property type="entry name" value="RNA-BINDING PROTEIN FXR1"/>
    <property type="match status" value="1"/>
</dbReference>